<proteinExistence type="predicted"/>
<feature type="non-terminal residue" evidence="1">
    <location>
        <position position="52"/>
    </location>
</feature>
<protein>
    <submittedName>
        <fullName evidence="1">Uncharacterized protein</fullName>
    </submittedName>
</protein>
<keyword evidence="2" id="KW-1185">Reference proteome</keyword>
<organism evidence="1 2">
    <name type="scientific">Potamilus streckersoni</name>
    <dbReference type="NCBI Taxonomy" id="2493646"/>
    <lineage>
        <taxon>Eukaryota</taxon>
        <taxon>Metazoa</taxon>
        <taxon>Spiralia</taxon>
        <taxon>Lophotrochozoa</taxon>
        <taxon>Mollusca</taxon>
        <taxon>Bivalvia</taxon>
        <taxon>Autobranchia</taxon>
        <taxon>Heteroconchia</taxon>
        <taxon>Palaeoheterodonta</taxon>
        <taxon>Unionida</taxon>
        <taxon>Unionoidea</taxon>
        <taxon>Unionidae</taxon>
        <taxon>Ambleminae</taxon>
        <taxon>Lampsilini</taxon>
        <taxon>Potamilus</taxon>
    </lineage>
</organism>
<reference evidence="1" key="2">
    <citation type="journal article" date="2021" name="Genome Biol. Evol.">
        <title>Developing a high-quality reference genome for a parasitic bivalve with doubly uniparental inheritance (Bivalvia: Unionida).</title>
        <authorList>
            <person name="Smith C.H."/>
        </authorList>
    </citation>
    <scope>NUCLEOTIDE SEQUENCE</scope>
    <source>
        <strain evidence="1">CHS0354</strain>
        <tissue evidence="1">Mantle</tissue>
    </source>
</reference>
<sequence length="52" mass="5682">KEYIVTDDAVLALFTSSFIFTITKSTTTSTTDDNDDNDKNDDVITTTAISCL</sequence>
<dbReference type="Proteomes" id="UP001195483">
    <property type="component" value="Unassembled WGS sequence"/>
</dbReference>
<evidence type="ECO:0000313" key="2">
    <source>
        <dbReference type="Proteomes" id="UP001195483"/>
    </source>
</evidence>
<reference evidence="1" key="3">
    <citation type="submission" date="2023-05" db="EMBL/GenBank/DDBJ databases">
        <authorList>
            <person name="Smith C.H."/>
        </authorList>
    </citation>
    <scope>NUCLEOTIDE SEQUENCE</scope>
    <source>
        <strain evidence="1">CHS0354</strain>
        <tissue evidence="1">Mantle</tissue>
    </source>
</reference>
<name>A0AAE0TLF6_9BIVA</name>
<reference evidence="1" key="1">
    <citation type="journal article" date="2021" name="Genome Biol. Evol.">
        <title>A High-Quality Reference Genome for a Parasitic Bivalve with Doubly Uniparental Inheritance (Bivalvia: Unionida).</title>
        <authorList>
            <person name="Smith C.H."/>
        </authorList>
    </citation>
    <scope>NUCLEOTIDE SEQUENCE</scope>
    <source>
        <strain evidence="1">CHS0354</strain>
    </source>
</reference>
<feature type="non-terminal residue" evidence="1">
    <location>
        <position position="1"/>
    </location>
</feature>
<accession>A0AAE0TLF6</accession>
<comment type="caution">
    <text evidence="1">The sequence shown here is derived from an EMBL/GenBank/DDBJ whole genome shotgun (WGS) entry which is preliminary data.</text>
</comment>
<dbReference type="EMBL" id="JAEAOA010001901">
    <property type="protein sequence ID" value="KAK3612401.1"/>
    <property type="molecule type" value="Genomic_DNA"/>
</dbReference>
<dbReference type="AlphaFoldDB" id="A0AAE0TLF6"/>
<gene>
    <name evidence="1" type="ORF">CHS0354_031999</name>
</gene>
<evidence type="ECO:0000313" key="1">
    <source>
        <dbReference type="EMBL" id="KAK3612401.1"/>
    </source>
</evidence>